<keyword evidence="2" id="KW-1185">Reference proteome</keyword>
<gene>
    <name evidence="1" type="ORF">DO97_00670</name>
</gene>
<evidence type="ECO:0000313" key="1">
    <source>
        <dbReference type="EMBL" id="KGF74055.1"/>
    </source>
</evidence>
<reference evidence="1 2" key="1">
    <citation type="journal article" date="2014" name="Mol. Ecol.">
        <title>Evolution of Synechococcus.</title>
        <authorList>
            <person name="Dvorak P."/>
            <person name="Casamatta D."/>
            <person name="Hasler P."/>
            <person name="Poulickova A."/>
            <person name="Ondrej V."/>
            <person name="Sanges R."/>
        </authorList>
    </citation>
    <scope>NUCLEOTIDE SEQUENCE [LARGE SCALE GENOMIC DNA]</scope>
    <source>
        <strain evidence="1 2">CAUP A 1101</strain>
    </source>
</reference>
<accession>A0A098TNY9</accession>
<evidence type="ECO:0000313" key="2">
    <source>
        <dbReference type="Proteomes" id="UP000030170"/>
    </source>
</evidence>
<sequence>MKTKKTKLDLLLEVLSDGEWHWGNELAVKVGWRFGDPVDKARDRGYPVKTERVGLQHRYRLPKF</sequence>
<protein>
    <submittedName>
        <fullName evidence="1">Uncharacterized protein</fullName>
    </submittedName>
</protein>
<proteinExistence type="predicted"/>
<organism evidence="1 2">
    <name type="scientific">Neosynechococcus sphagnicola sy1</name>
    <dbReference type="NCBI Taxonomy" id="1497020"/>
    <lineage>
        <taxon>Bacteria</taxon>
        <taxon>Bacillati</taxon>
        <taxon>Cyanobacteriota</taxon>
        <taxon>Cyanophyceae</taxon>
        <taxon>Neosynechococcales</taxon>
        <taxon>Neosynechococcaceae</taxon>
        <taxon>Neosynechococcus</taxon>
    </lineage>
</organism>
<dbReference type="EMBL" id="JJML01000001">
    <property type="protein sequence ID" value="KGF74055.1"/>
    <property type="molecule type" value="Genomic_DNA"/>
</dbReference>
<name>A0A098TNY9_9CYAN</name>
<dbReference type="STRING" id="1497020.DO97_00670"/>
<dbReference type="AlphaFoldDB" id="A0A098TNY9"/>
<comment type="caution">
    <text evidence="1">The sequence shown here is derived from an EMBL/GenBank/DDBJ whole genome shotgun (WGS) entry which is preliminary data.</text>
</comment>
<dbReference type="Proteomes" id="UP000030170">
    <property type="component" value="Unassembled WGS sequence"/>
</dbReference>